<accession>A0A5K3FDX3</accession>
<organism evidence="2">
    <name type="scientific">Mesocestoides corti</name>
    <name type="common">Flatworm</name>
    <dbReference type="NCBI Taxonomy" id="53468"/>
    <lineage>
        <taxon>Eukaryota</taxon>
        <taxon>Metazoa</taxon>
        <taxon>Spiralia</taxon>
        <taxon>Lophotrochozoa</taxon>
        <taxon>Platyhelminthes</taxon>
        <taxon>Cestoda</taxon>
        <taxon>Eucestoda</taxon>
        <taxon>Cyclophyllidea</taxon>
        <taxon>Mesocestoididae</taxon>
        <taxon>Mesocestoides</taxon>
    </lineage>
</organism>
<feature type="region of interest" description="Disordered" evidence="1">
    <location>
        <begin position="1"/>
        <end position="54"/>
    </location>
</feature>
<sequence>MGCTTSSPNSVIEGAARNSNQNAGDNSDVSLVSKENEPIDVAGNSADSVEVEKETTDNVANLELKMTFEKEEPIVIKADTQDLIQTHSDSNMPEVMAAKKGYVAFEVNLDGQVDPYLDTSKRPLPKRLKALAIRKSGISRRLGTHLKPTPNQTGDAPRAAPREEEAPESESASLGTAENSAEAVTPTELKDGSESPESSVKPEAKEQVAELEQQMASFEVVDLYDSNNNNVSEPPTHVPQLRYAKVVEPMAEQVVVQHHRLNAVQEVDEWDN</sequence>
<evidence type="ECO:0000256" key="1">
    <source>
        <dbReference type="SAM" id="MobiDB-lite"/>
    </source>
</evidence>
<name>A0A5K3FDX3_MESCO</name>
<evidence type="ECO:0000313" key="2">
    <source>
        <dbReference type="WBParaSite" id="MCU_007063-RA"/>
    </source>
</evidence>
<feature type="compositionally biased region" description="Polar residues" evidence="1">
    <location>
        <begin position="17"/>
        <end position="30"/>
    </location>
</feature>
<dbReference type="AlphaFoldDB" id="A0A5K3FDX3"/>
<feature type="compositionally biased region" description="Polar residues" evidence="1">
    <location>
        <begin position="1"/>
        <end position="10"/>
    </location>
</feature>
<feature type="region of interest" description="Disordered" evidence="1">
    <location>
        <begin position="139"/>
        <end position="213"/>
    </location>
</feature>
<dbReference type="WBParaSite" id="MCU_007063-RA">
    <property type="protein sequence ID" value="MCU_007063-RA"/>
    <property type="gene ID" value="MCU_007063"/>
</dbReference>
<reference evidence="2" key="1">
    <citation type="submission" date="2019-11" db="UniProtKB">
        <authorList>
            <consortium name="WormBaseParasite"/>
        </authorList>
    </citation>
    <scope>IDENTIFICATION</scope>
</reference>
<protein>
    <submittedName>
        <fullName evidence="2">Overexpressed in colon carcinoma 1 protein</fullName>
    </submittedName>
</protein>
<proteinExistence type="predicted"/>